<protein>
    <recommendedName>
        <fullName evidence="1">Type IV secretion system putative lipoprotein virB7</fullName>
    </recommendedName>
</protein>
<feature type="signal peptide" evidence="3">
    <location>
        <begin position="1"/>
        <end position="20"/>
    </location>
</feature>
<evidence type="ECO:0000313" key="6">
    <source>
        <dbReference type="Proteomes" id="UP000295055"/>
    </source>
</evidence>
<reference evidence="5 6" key="1">
    <citation type="submission" date="2019-03" db="EMBL/GenBank/DDBJ databases">
        <title>Genomic analyses of the natural microbiome of Caenorhabditis elegans.</title>
        <authorList>
            <person name="Samuel B."/>
        </authorList>
    </citation>
    <scope>NUCLEOTIDE SEQUENCE [LARGE SCALE GENOMIC DNA]</scope>
    <source>
        <strain evidence="5 6">JUb102</strain>
    </source>
</reference>
<feature type="chain" id="PRO_5020930814" description="Type IV secretion system putative lipoprotein virB7" evidence="3">
    <location>
        <begin position="21"/>
        <end position="112"/>
    </location>
</feature>
<dbReference type="EMBL" id="SMAS01000003">
    <property type="protein sequence ID" value="TCT35593.1"/>
    <property type="molecule type" value="Genomic_DNA"/>
</dbReference>
<dbReference type="InterPro" id="IPR012640">
    <property type="entry name" value="Membr_lipoprot_lipid_attach_CS"/>
</dbReference>
<evidence type="ECO:0000259" key="4">
    <source>
        <dbReference type="Pfam" id="PF14302"/>
    </source>
</evidence>
<sequence length="112" mass="12620">MKKILLASSLLVLLAGCQNGNNTNTMKPTNSNNKIFYIDSSLADCVGVAPMKCMKIKEKPTDDWQYFYSSIQGFSYEPGYNYVLEVQQFDVPNPPADAPSIRYELVKVIEKK</sequence>
<dbReference type="Proteomes" id="UP000295055">
    <property type="component" value="Unassembled WGS sequence"/>
</dbReference>
<dbReference type="Pfam" id="PF08139">
    <property type="entry name" value="LPAM_1"/>
    <property type="match status" value="1"/>
</dbReference>
<evidence type="ECO:0000256" key="2">
    <source>
        <dbReference type="ARBA" id="ARBA00022729"/>
    </source>
</evidence>
<accession>A0A4R3NLW4</accession>
<name>A0A4R3NLW4_9GAMM</name>
<comment type="caution">
    <text evidence="5">The sequence shown here is derived from an EMBL/GenBank/DDBJ whole genome shotgun (WGS) entry which is preliminary data.</text>
</comment>
<gene>
    <name evidence="5" type="ORF">EC835_10347</name>
</gene>
<evidence type="ECO:0000313" key="5">
    <source>
        <dbReference type="EMBL" id="TCT35593.1"/>
    </source>
</evidence>
<evidence type="ECO:0000256" key="1">
    <source>
        <dbReference type="ARBA" id="ARBA00017922"/>
    </source>
</evidence>
<dbReference type="RefSeq" id="WP_132495863.1">
    <property type="nucleotide sequence ID" value="NZ_SMAS01000003.1"/>
</dbReference>
<proteinExistence type="predicted"/>
<dbReference type="AlphaFoldDB" id="A0A4R3NLW4"/>
<dbReference type="OrthoDB" id="7871744at2"/>
<feature type="domain" description="DUF4377" evidence="4">
    <location>
        <begin position="37"/>
        <end position="111"/>
    </location>
</feature>
<keyword evidence="2 3" id="KW-0732">Signal</keyword>
<dbReference type="PROSITE" id="PS51257">
    <property type="entry name" value="PROKAR_LIPOPROTEIN"/>
    <property type="match status" value="1"/>
</dbReference>
<organism evidence="5 6">
    <name type="scientific">Providencia alcalifaciens</name>
    <dbReference type="NCBI Taxonomy" id="126385"/>
    <lineage>
        <taxon>Bacteria</taxon>
        <taxon>Pseudomonadati</taxon>
        <taxon>Pseudomonadota</taxon>
        <taxon>Gammaproteobacteria</taxon>
        <taxon>Enterobacterales</taxon>
        <taxon>Morganellaceae</taxon>
        <taxon>Providencia</taxon>
    </lineage>
</organism>
<dbReference type="Pfam" id="PF14302">
    <property type="entry name" value="DUF4377"/>
    <property type="match status" value="1"/>
</dbReference>
<evidence type="ECO:0000256" key="3">
    <source>
        <dbReference type="SAM" id="SignalP"/>
    </source>
</evidence>
<dbReference type="InterPro" id="IPR025485">
    <property type="entry name" value="DUF4377"/>
</dbReference>